<feature type="region of interest" description="Disordered" evidence="1">
    <location>
        <begin position="84"/>
        <end position="103"/>
    </location>
</feature>
<dbReference type="Proteomes" id="UP000324897">
    <property type="component" value="Chromosome 3"/>
</dbReference>
<comment type="caution">
    <text evidence="3">The sequence shown here is derived from an EMBL/GenBank/DDBJ whole genome shotgun (WGS) entry which is preliminary data.</text>
</comment>
<evidence type="ECO:0000313" key="4">
    <source>
        <dbReference type="Proteomes" id="UP000324897"/>
    </source>
</evidence>
<feature type="non-terminal residue" evidence="3">
    <location>
        <position position="1"/>
    </location>
</feature>
<feature type="transmembrane region" description="Helical" evidence="2">
    <location>
        <begin position="34"/>
        <end position="53"/>
    </location>
</feature>
<dbReference type="Gramene" id="TVU10808">
    <property type="protein sequence ID" value="TVU10808"/>
    <property type="gene ID" value="EJB05_44360"/>
</dbReference>
<gene>
    <name evidence="3" type="ORF">EJB05_44360</name>
</gene>
<keyword evidence="2" id="KW-0812">Transmembrane</keyword>
<keyword evidence="2" id="KW-0472">Membrane</keyword>
<sequence>MVVLLLEGWAMVLLLLEGWAMVLLLECYMEIFGIHIGILIYIRHIEMGIIIYIEKWNKFVRSKKAGPCPTPMWWPTAVGSSPMSWAPGRGRGSPSSSGVAGKLRSTAMGMKLNAL</sequence>
<protein>
    <submittedName>
        <fullName evidence="3">Uncharacterized protein</fullName>
    </submittedName>
</protein>
<evidence type="ECO:0000313" key="3">
    <source>
        <dbReference type="EMBL" id="TVU10808.1"/>
    </source>
</evidence>
<dbReference type="EMBL" id="RWGY01000039">
    <property type="protein sequence ID" value="TVU10808.1"/>
    <property type="molecule type" value="Genomic_DNA"/>
</dbReference>
<evidence type="ECO:0000256" key="1">
    <source>
        <dbReference type="SAM" id="MobiDB-lite"/>
    </source>
</evidence>
<name>A0A5J9TIU9_9POAL</name>
<accession>A0A5J9TIU9</accession>
<keyword evidence="2" id="KW-1133">Transmembrane helix</keyword>
<evidence type="ECO:0000256" key="2">
    <source>
        <dbReference type="SAM" id="Phobius"/>
    </source>
</evidence>
<proteinExistence type="predicted"/>
<keyword evidence="4" id="KW-1185">Reference proteome</keyword>
<organism evidence="3 4">
    <name type="scientific">Eragrostis curvula</name>
    <name type="common">weeping love grass</name>
    <dbReference type="NCBI Taxonomy" id="38414"/>
    <lineage>
        <taxon>Eukaryota</taxon>
        <taxon>Viridiplantae</taxon>
        <taxon>Streptophyta</taxon>
        <taxon>Embryophyta</taxon>
        <taxon>Tracheophyta</taxon>
        <taxon>Spermatophyta</taxon>
        <taxon>Magnoliopsida</taxon>
        <taxon>Liliopsida</taxon>
        <taxon>Poales</taxon>
        <taxon>Poaceae</taxon>
        <taxon>PACMAD clade</taxon>
        <taxon>Chloridoideae</taxon>
        <taxon>Eragrostideae</taxon>
        <taxon>Eragrostidinae</taxon>
        <taxon>Eragrostis</taxon>
    </lineage>
</organism>
<reference evidence="3 4" key="1">
    <citation type="journal article" date="2019" name="Sci. Rep.">
        <title>A high-quality genome of Eragrostis curvula grass provides insights into Poaceae evolution and supports new strategies to enhance forage quality.</title>
        <authorList>
            <person name="Carballo J."/>
            <person name="Santos B.A.C.M."/>
            <person name="Zappacosta D."/>
            <person name="Garbus I."/>
            <person name="Selva J.P."/>
            <person name="Gallo C.A."/>
            <person name="Diaz A."/>
            <person name="Albertini E."/>
            <person name="Caccamo M."/>
            <person name="Echenique V."/>
        </authorList>
    </citation>
    <scope>NUCLEOTIDE SEQUENCE [LARGE SCALE GENOMIC DNA]</scope>
    <source>
        <strain evidence="4">cv. Victoria</strain>
        <tissue evidence="3">Leaf</tissue>
    </source>
</reference>
<dbReference type="AlphaFoldDB" id="A0A5J9TIU9"/>